<feature type="signal peptide" evidence="2">
    <location>
        <begin position="1"/>
        <end position="24"/>
    </location>
</feature>
<reference evidence="3" key="1">
    <citation type="submission" date="2018-12" db="EMBL/GenBank/DDBJ databases">
        <title>Novel natural products biosynthetic potential of the class Ktedonobacteria.</title>
        <authorList>
            <person name="Zheng Y."/>
            <person name="Saitou A."/>
            <person name="Wang C.M."/>
            <person name="Toyoda A."/>
            <person name="Minakuchi Y."/>
            <person name="Sekiguchi Y."/>
            <person name="Ueda K."/>
            <person name="Takano H."/>
            <person name="Sakai Y."/>
            <person name="Yokota A."/>
            <person name="Yabe S."/>
        </authorList>
    </citation>
    <scope>NUCLEOTIDE SEQUENCE</scope>
    <source>
        <strain evidence="3">COM3</strain>
    </source>
</reference>
<keyword evidence="2" id="KW-0732">Signal</keyword>
<evidence type="ECO:0000313" key="3">
    <source>
        <dbReference type="EMBL" id="BBH89196.1"/>
    </source>
</evidence>
<evidence type="ECO:0000256" key="1">
    <source>
        <dbReference type="SAM" id="MobiDB-lite"/>
    </source>
</evidence>
<dbReference type="AlphaFoldDB" id="A0A455SN93"/>
<dbReference type="PROSITE" id="PS51257">
    <property type="entry name" value="PROKAR_LIPOPROTEIN"/>
    <property type="match status" value="1"/>
</dbReference>
<proteinExistence type="predicted"/>
<feature type="compositionally biased region" description="Low complexity" evidence="1">
    <location>
        <begin position="31"/>
        <end position="40"/>
    </location>
</feature>
<dbReference type="EMBL" id="AP019376">
    <property type="protein sequence ID" value="BBH89196.1"/>
    <property type="molecule type" value="Genomic_DNA"/>
</dbReference>
<sequence length="218" mass="23938">MSLLTKIRFSLLVISIACILFFTACTNNNTTQQNPVSTQQPAPPQQSPTTGQNQQPQQPTTAQTIEFTGTVKQASKDSLSVTMPNGKELAMRVTEQTRRDKVPPDQPTVGQLIKVKTIADNQGNFVANKLELPDDEDRREPGIKKVNFEGITTSPVGKDNMLHFKVGNNTYDLPIDPSRTRIEDFANAQSIPGKQPVDVEVIYDGTRGTVTKVDNGLD</sequence>
<organism evidence="3">
    <name type="scientific">Thermosporothrix sp. COM3</name>
    <dbReference type="NCBI Taxonomy" id="2490863"/>
    <lineage>
        <taxon>Bacteria</taxon>
        <taxon>Bacillati</taxon>
        <taxon>Chloroflexota</taxon>
        <taxon>Ktedonobacteria</taxon>
        <taxon>Ktedonobacterales</taxon>
        <taxon>Thermosporotrichaceae</taxon>
        <taxon>Thermosporothrix</taxon>
    </lineage>
</organism>
<evidence type="ECO:0000256" key="2">
    <source>
        <dbReference type="SAM" id="SignalP"/>
    </source>
</evidence>
<protein>
    <submittedName>
        <fullName evidence="3">Uncharacterized protein</fullName>
    </submittedName>
</protein>
<feature type="chain" id="PRO_5019797786" evidence="2">
    <location>
        <begin position="25"/>
        <end position="218"/>
    </location>
</feature>
<feature type="compositionally biased region" description="Low complexity" evidence="1">
    <location>
        <begin position="47"/>
        <end position="61"/>
    </location>
</feature>
<feature type="region of interest" description="Disordered" evidence="1">
    <location>
        <begin position="31"/>
        <end position="61"/>
    </location>
</feature>
<accession>A0A455SN93</accession>
<gene>
    <name evidence="3" type="ORF">KTC_39470</name>
</gene>
<name>A0A455SN93_9CHLR</name>